<reference evidence="2" key="1">
    <citation type="submission" date="2021-06" db="EMBL/GenBank/DDBJ databases">
        <title>Parelaphostrongylus tenuis whole genome reference sequence.</title>
        <authorList>
            <person name="Garwood T.J."/>
            <person name="Larsen P.A."/>
            <person name="Fountain-Jones N.M."/>
            <person name="Garbe J.R."/>
            <person name="Macchietto M.G."/>
            <person name="Kania S.A."/>
            <person name="Gerhold R.W."/>
            <person name="Richards J.E."/>
            <person name="Wolf T.M."/>
        </authorList>
    </citation>
    <scope>NUCLEOTIDE SEQUENCE</scope>
    <source>
        <strain evidence="2">MNPRO001-30</strain>
        <tissue evidence="2">Meninges</tissue>
    </source>
</reference>
<organism evidence="2 3">
    <name type="scientific">Parelaphostrongylus tenuis</name>
    <name type="common">Meningeal worm</name>
    <dbReference type="NCBI Taxonomy" id="148309"/>
    <lineage>
        <taxon>Eukaryota</taxon>
        <taxon>Metazoa</taxon>
        <taxon>Ecdysozoa</taxon>
        <taxon>Nematoda</taxon>
        <taxon>Chromadorea</taxon>
        <taxon>Rhabditida</taxon>
        <taxon>Rhabditina</taxon>
        <taxon>Rhabditomorpha</taxon>
        <taxon>Strongyloidea</taxon>
        <taxon>Metastrongylidae</taxon>
        <taxon>Parelaphostrongylus</taxon>
    </lineage>
</organism>
<protein>
    <submittedName>
        <fullName evidence="2">Uncharacterized protein</fullName>
    </submittedName>
</protein>
<comment type="caution">
    <text evidence="2">The sequence shown here is derived from an EMBL/GenBank/DDBJ whole genome shotgun (WGS) entry which is preliminary data.</text>
</comment>
<name>A0AAD5QSP9_PARTN</name>
<evidence type="ECO:0000313" key="2">
    <source>
        <dbReference type="EMBL" id="KAJ1363238.1"/>
    </source>
</evidence>
<accession>A0AAD5QSP9</accession>
<feature type="region of interest" description="Disordered" evidence="1">
    <location>
        <begin position="1"/>
        <end position="21"/>
    </location>
</feature>
<evidence type="ECO:0000313" key="3">
    <source>
        <dbReference type="Proteomes" id="UP001196413"/>
    </source>
</evidence>
<evidence type="ECO:0000256" key="1">
    <source>
        <dbReference type="SAM" id="MobiDB-lite"/>
    </source>
</evidence>
<dbReference type="EMBL" id="JAHQIW010004644">
    <property type="protein sequence ID" value="KAJ1363238.1"/>
    <property type="molecule type" value="Genomic_DNA"/>
</dbReference>
<proteinExistence type="predicted"/>
<dbReference type="AlphaFoldDB" id="A0AAD5QSP9"/>
<dbReference type="Proteomes" id="UP001196413">
    <property type="component" value="Unassembled WGS sequence"/>
</dbReference>
<gene>
    <name evidence="2" type="ORF">KIN20_023060</name>
</gene>
<keyword evidence="3" id="KW-1185">Reference proteome</keyword>
<sequence length="58" mass="6543">MANWSRQMLQATPNVSTGREQRVAPVNLAREKRLPMDVNSVPLGLGLEEIIRLRTKAE</sequence>
<feature type="compositionally biased region" description="Polar residues" evidence="1">
    <location>
        <begin position="1"/>
        <end position="18"/>
    </location>
</feature>